<dbReference type="FunFam" id="1.10.8.770:FF:000001">
    <property type="entry name" value="Methylenetetrahydrofolate dehydrogenase (NADP+ dependent) 1 like"/>
    <property type="match status" value="1"/>
</dbReference>
<dbReference type="PANTHER" id="PTHR48099:SF12">
    <property type="entry name" value="MONOFUNCTIONAL C1-TETRAHYDROFOLATE SYNTHASE, MITOCHONDRIAL"/>
    <property type="match status" value="1"/>
</dbReference>
<dbReference type="CDD" id="cd00477">
    <property type="entry name" value="FTHFS"/>
    <property type="match status" value="1"/>
</dbReference>
<dbReference type="EMBL" id="AKHW03002600">
    <property type="protein sequence ID" value="KYO37694.1"/>
    <property type="molecule type" value="Genomic_DNA"/>
</dbReference>
<dbReference type="FunFam" id="3.40.50.300:FF:000627">
    <property type="entry name" value="Methylenetetrahydrofolate dehydrogenase (NADP+ dependent) 1 like"/>
    <property type="match status" value="1"/>
</dbReference>
<dbReference type="InterPro" id="IPR046346">
    <property type="entry name" value="Aminoacid_DH-like_N_sf"/>
</dbReference>
<comment type="catalytic activity">
    <reaction evidence="15">
        <text>(6S)-5,6,7,8-tetrahydrofolate + formate + ATP = (6R)-10-formyltetrahydrofolate + ADP + phosphate</text>
        <dbReference type="Rhea" id="RHEA:20221"/>
        <dbReference type="ChEBI" id="CHEBI:15740"/>
        <dbReference type="ChEBI" id="CHEBI:30616"/>
        <dbReference type="ChEBI" id="CHEBI:43474"/>
        <dbReference type="ChEBI" id="CHEBI:57453"/>
        <dbReference type="ChEBI" id="CHEBI:195366"/>
        <dbReference type="ChEBI" id="CHEBI:456216"/>
        <dbReference type="EC" id="6.3.4.3"/>
    </reaction>
    <physiologicalReaction direction="left-to-right" evidence="15">
        <dbReference type="Rhea" id="RHEA:20222"/>
    </physiologicalReaction>
</comment>
<comment type="subcellular location">
    <subcellularLocation>
        <location evidence="1">Mitochondrion</location>
    </subcellularLocation>
</comment>
<evidence type="ECO:0000256" key="12">
    <source>
        <dbReference type="ARBA" id="ARBA00022946"/>
    </source>
</evidence>
<dbReference type="FunFam" id="3.10.410.10:FF:000001">
    <property type="entry name" value="Putative formate--tetrahydrofolate ligase"/>
    <property type="match status" value="1"/>
</dbReference>
<dbReference type="UniPathway" id="UPA00193"/>
<dbReference type="PROSITE" id="PS00722">
    <property type="entry name" value="FTHFS_2"/>
    <property type="match status" value="1"/>
</dbReference>
<evidence type="ECO:0000256" key="1">
    <source>
        <dbReference type="ARBA" id="ARBA00004173"/>
    </source>
</evidence>
<dbReference type="InterPro" id="IPR000672">
    <property type="entry name" value="THF_DH/CycHdrlase"/>
</dbReference>
<evidence type="ECO:0000256" key="15">
    <source>
        <dbReference type="ARBA" id="ARBA00051444"/>
    </source>
</evidence>
<evidence type="ECO:0000256" key="3">
    <source>
        <dbReference type="ARBA" id="ARBA00005559"/>
    </source>
</evidence>
<dbReference type="SUPFAM" id="SSF53223">
    <property type="entry name" value="Aminoacid dehydrogenase-like, N-terminal domain"/>
    <property type="match status" value="1"/>
</dbReference>
<dbReference type="PRINTS" id="PR00085">
    <property type="entry name" value="THFDHDRGNASE"/>
</dbReference>
<comment type="subunit">
    <text evidence="5">Homodimer.</text>
</comment>
<dbReference type="GO" id="GO:0004488">
    <property type="term" value="F:methylenetetrahydrofolate dehydrogenase (NADP+) activity"/>
    <property type="evidence" value="ECO:0007669"/>
    <property type="project" value="InterPro"/>
</dbReference>
<dbReference type="InterPro" id="IPR000559">
    <property type="entry name" value="Formate_THF_ligase"/>
</dbReference>
<dbReference type="Pfam" id="PF02882">
    <property type="entry name" value="THF_DHG_CYH_C"/>
    <property type="match status" value="1"/>
</dbReference>
<evidence type="ECO:0000256" key="8">
    <source>
        <dbReference type="ARBA" id="ARBA00022563"/>
    </source>
</evidence>
<evidence type="ECO:0000259" key="20">
    <source>
        <dbReference type="Pfam" id="PF02882"/>
    </source>
</evidence>
<dbReference type="FunFam" id="3.40.50.720:FF:000239">
    <property type="entry name" value="monofunctional C1-tetrahydrofolate synthase, mitochondrial isoform X1"/>
    <property type="match status" value="1"/>
</dbReference>
<dbReference type="InterPro" id="IPR020631">
    <property type="entry name" value="THF_DH/CycHdrlase_NAD-bd_dom"/>
</dbReference>
<dbReference type="PROSITE" id="PS00721">
    <property type="entry name" value="FTHFS_1"/>
    <property type="match status" value="1"/>
</dbReference>
<evidence type="ECO:0000256" key="13">
    <source>
        <dbReference type="ARBA" id="ARBA00022990"/>
    </source>
</evidence>
<dbReference type="FunFam" id="3.40.50.300:FF:000556">
    <property type="entry name" value="Methylenetetrahydrofolate dehydrogenase (NADP+ dependent) 1 like"/>
    <property type="match status" value="1"/>
</dbReference>
<dbReference type="GO" id="GO:0035999">
    <property type="term" value="P:tetrahydrofolate interconversion"/>
    <property type="evidence" value="ECO:0007669"/>
    <property type="project" value="UniProtKB-UniPathway"/>
</dbReference>
<comment type="caution">
    <text evidence="21">The sequence shown here is derived from an EMBL/GenBank/DDBJ whole genome shotgun (WGS) entry which is preliminary data.</text>
</comment>
<dbReference type="EC" id="6.3.4.3" evidence="6"/>
<keyword evidence="12" id="KW-0809">Transit peptide</keyword>
<name>A0A151NLM7_ALLMI</name>
<evidence type="ECO:0000256" key="16">
    <source>
        <dbReference type="ARBA" id="ARBA00058670"/>
    </source>
</evidence>
<evidence type="ECO:0000256" key="7">
    <source>
        <dbReference type="ARBA" id="ARBA00022553"/>
    </source>
</evidence>
<dbReference type="GO" id="GO:0046394">
    <property type="term" value="P:carboxylic acid biosynthetic process"/>
    <property type="evidence" value="ECO:0007669"/>
    <property type="project" value="UniProtKB-ARBA"/>
</dbReference>
<dbReference type="InterPro" id="IPR027417">
    <property type="entry name" value="P-loop_NTPase"/>
</dbReference>
<dbReference type="GO" id="GO:0005524">
    <property type="term" value="F:ATP binding"/>
    <property type="evidence" value="ECO:0007669"/>
    <property type="project" value="UniProtKB-KW"/>
</dbReference>
<evidence type="ECO:0000256" key="4">
    <source>
        <dbReference type="ARBA" id="ARBA00006985"/>
    </source>
</evidence>
<protein>
    <recommendedName>
        <fullName evidence="17">Monofunctional C1-tetrahydrofolate synthase, mitochondrial</fullName>
        <ecNumber evidence="6">6.3.4.3</ecNumber>
    </recommendedName>
    <alternativeName>
        <fullName evidence="18">Formyltetrahydrofolate synthetase</fullName>
    </alternativeName>
</protein>
<dbReference type="InterPro" id="IPR020630">
    <property type="entry name" value="THF_DH/CycHdrlase_cat_dom"/>
</dbReference>
<dbReference type="GO" id="GO:0005759">
    <property type="term" value="C:mitochondrial matrix"/>
    <property type="evidence" value="ECO:0007669"/>
    <property type="project" value="UniProtKB-ARBA"/>
</dbReference>
<evidence type="ECO:0000313" key="22">
    <source>
        <dbReference type="Proteomes" id="UP000050525"/>
    </source>
</evidence>
<evidence type="ECO:0000256" key="9">
    <source>
        <dbReference type="ARBA" id="ARBA00022598"/>
    </source>
</evidence>
<keyword evidence="7" id="KW-0597">Phosphoprotein</keyword>
<keyword evidence="11" id="KW-0067">ATP-binding</keyword>
<dbReference type="HAMAP" id="MF_01543">
    <property type="entry name" value="FTHFS"/>
    <property type="match status" value="1"/>
</dbReference>
<dbReference type="GO" id="GO:0004329">
    <property type="term" value="F:formate-tetrahydrofolate ligase activity"/>
    <property type="evidence" value="ECO:0007669"/>
    <property type="project" value="UniProtKB-EC"/>
</dbReference>
<feature type="domain" description="Tetrahydrofolate dehydrogenase/cyclohydrolase NAD(P)-binding" evidence="20">
    <location>
        <begin position="131"/>
        <end position="242"/>
    </location>
</feature>
<dbReference type="InterPro" id="IPR020628">
    <property type="entry name" value="Formate_THF_ligase_CS"/>
</dbReference>
<dbReference type="Gene3D" id="3.40.50.300">
    <property type="entry name" value="P-loop containing nucleotide triphosphate hydrolases"/>
    <property type="match status" value="2"/>
</dbReference>
<dbReference type="Pfam" id="PF00763">
    <property type="entry name" value="THF_DHG_CYH"/>
    <property type="match status" value="1"/>
</dbReference>
<proteinExistence type="inferred from homology"/>
<evidence type="ECO:0000256" key="5">
    <source>
        <dbReference type="ARBA" id="ARBA00011738"/>
    </source>
</evidence>
<dbReference type="Gene3D" id="3.40.50.720">
    <property type="entry name" value="NAD(P)-binding Rossmann-like Domain"/>
    <property type="match status" value="1"/>
</dbReference>
<keyword evidence="9" id="KW-0436">Ligase</keyword>
<evidence type="ECO:0000256" key="11">
    <source>
        <dbReference type="ARBA" id="ARBA00022840"/>
    </source>
</evidence>
<dbReference type="SUPFAM" id="SSF51735">
    <property type="entry name" value="NAD(P)-binding Rossmann-fold domains"/>
    <property type="match status" value="1"/>
</dbReference>
<keyword evidence="14" id="KW-0496">Mitochondrion</keyword>
<dbReference type="GO" id="GO:0005829">
    <property type="term" value="C:cytosol"/>
    <property type="evidence" value="ECO:0007669"/>
    <property type="project" value="TreeGrafter"/>
</dbReference>
<comment type="pathway">
    <text evidence="2">One-carbon metabolism; tetrahydrofolate interconversion.</text>
</comment>
<dbReference type="eggNOG" id="KOG4230">
    <property type="taxonomic scope" value="Eukaryota"/>
</dbReference>
<dbReference type="Gene3D" id="3.40.50.10860">
    <property type="entry name" value="Leucine Dehydrogenase, chain A, domain 1"/>
    <property type="match status" value="1"/>
</dbReference>
<keyword evidence="13" id="KW-0007">Acetylation</keyword>
<dbReference type="PANTHER" id="PTHR48099">
    <property type="entry name" value="C-1-TETRAHYDROFOLATE SYNTHASE, CYTOPLASMIC-RELATED"/>
    <property type="match status" value="1"/>
</dbReference>
<comment type="similarity">
    <text evidence="4">In the C-terminal section; belongs to the formate--tetrahydrofolate ligase family.</text>
</comment>
<comment type="function">
    <text evidence="16">May provide the missing metabolic reaction required to link the mitochondria and the cytoplasm in the mammalian model of one-carbon folate metabolism complementing thus the enzymatic activities of MTHFD2.</text>
</comment>
<evidence type="ECO:0000256" key="17">
    <source>
        <dbReference type="ARBA" id="ARBA00070357"/>
    </source>
</evidence>
<reference evidence="21 22" key="1">
    <citation type="journal article" date="2012" name="Genome Biol.">
        <title>Sequencing three crocodilian genomes to illuminate the evolution of archosaurs and amniotes.</title>
        <authorList>
            <person name="St John J.A."/>
            <person name="Braun E.L."/>
            <person name="Isberg S.R."/>
            <person name="Miles L.G."/>
            <person name="Chong A.Y."/>
            <person name="Gongora J."/>
            <person name="Dalzell P."/>
            <person name="Moran C."/>
            <person name="Bed'hom B."/>
            <person name="Abzhanov A."/>
            <person name="Burgess S.C."/>
            <person name="Cooksey A.M."/>
            <person name="Castoe T.A."/>
            <person name="Crawford N.G."/>
            <person name="Densmore L.D."/>
            <person name="Drew J.C."/>
            <person name="Edwards S.V."/>
            <person name="Faircloth B.C."/>
            <person name="Fujita M.K."/>
            <person name="Greenwold M.J."/>
            <person name="Hoffmann F.G."/>
            <person name="Howard J.M."/>
            <person name="Iguchi T."/>
            <person name="Janes D.E."/>
            <person name="Khan S.Y."/>
            <person name="Kohno S."/>
            <person name="de Koning A.J."/>
            <person name="Lance S.L."/>
            <person name="McCarthy F.M."/>
            <person name="McCormack J.E."/>
            <person name="Merchant M.E."/>
            <person name="Peterson D.G."/>
            <person name="Pollock D.D."/>
            <person name="Pourmand N."/>
            <person name="Raney B.J."/>
            <person name="Roessler K.A."/>
            <person name="Sanford J.R."/>
            <person name="Sawyer R.H."/>
            <person name="Schmidt C.J."/>
            <person name="Triplett E.W."/>
            <person name="Tuberville T.D."/>
            <person name="Venegas-Anaya M."/>
            <person name="Howard J.T."/>
            <person name="Jarvis E.D."/>
            <person name="Guillette L.J.Jr."/>
            <person name="Glenn T.C."/>
            <person name="Green R.E."/>
            <person name="Ray D.A."/>
        </authorList>
    </citation>
    <scope>NUCLEOTIDE SEQUENCE [LARGE SCALE GENOMIC DNA]</scope>
    <source>
        <strain evidence="21">KSC_2009_1</strain>
    </source>
</reference>
<dbReference type="InterPro" id="IPR036291">
    <property type="entry name" value="NAD(P)-bd_dom_sf"/>
</dbReference>
<dbReference type="GO" id="GO:0015942">
    <property type="term" value="P:formate metabolic process"/>
    <property type="evidence" value="ECO:0007669"/>
    <property type="project" value="UniProtKB-ARBA"/>
</dbReference>
<evidence type="ECO:0000313" key="21">
    <source>
        <dbReference type="EMBL" id="KYO37694.1"/>
    </source>
</evidence>
<keyword evidence="8" id="KW-0554">One-carbon metabolism</keyword>
<comment type="similarity">
    <text evidence="3">In the N-terminal section; belongs to the tetrahydrofolate dehydrogenase/cyclohydrolase family.</text>
</comment>
<organism evidence="21 22">
    <name type="scientific">Alligator mississippiensis</name>
    <name type="common">American alligator</name>
    <dbReference type="NCBI Taxonomy" id="8496"/>
    <lineage>
        <taxon>Eukaryota</taxon>
        <taxon>Metazoa</taxon>
        <taxon>Chordata</taxon>
        <taxon>Craniata</taxon>
        <taxon>Vertebrata</taxon>
        <taxon>Euteleostomi</taxon>
        <taxon>Archelosauria</taxon>
        <taxon>Archosauria</taxon>
        <taxon>Crocodylia</taxon>
        <taxon>Alligatoridae</taxon>
        <taxon>Alligatorinae</taxon>
        <taxon>Alligator</taxon>
    </lineage>
</organism>
<evidence type="ECO:0000256" key="10">
    <source>
        <dbReference type="ARBA" id="ARBA00022741"/>
    </source>
</evidence>
<evidence type="ECO:0000256" key="6">
    <source>
        <dbReference type="ARBA" id="ARBA00012295"/>
    </source>
</evidence>
<dbReference type="Gene3D" id="3.10.410.10">
    <property type="entry name" value="Formyltetrahydrofolate synthetase, domain 3"/>
    <property type="match status" value="1"/>
</dbReference>
<dbReference type="Gene3D" id="1.10.8.770">
    <property type="match status" value="1"/>
</dbReference>
<dbReference type="SUPFAM" id="SSF52540">
    <property type="entry name" value="P-loop containing nucleoside triphosphate hydrolases"/>
    <property type="match status" value="1"/>
</dbReference>
<evidence type="ECO:0000256" key="14">
    <source>
        <dbReference type="ARBA" id="ARBA00023128"/>
    </source>
</evidence>
<dbReference type="STRING" id="8496.A0A151NLM7"/>
<evidence type="ECO:0000259" key="19">
    <source>
        <dbReference type="Pfam" id="PF00763"/>
    </source>
</evidence>
<keyword evidence="22" id="KW-1185">Reference proteome</keyword>
<evidence type="ECO:0000256" key="2">
    <source>
        <dbReference type="ARBA" id="ARBA00004777"/>
    </source>
</evidence>
<dbReference type="AlphaFoldDB" id="A0A151NLM7"/>
<feature type="domain" description="Tetrahydrofolate dehydrogenase/cyclohydrolase catalytic" evidence="19">
    <location>
        <begin position="6"/>
        <end position="108"/>
    </location>
</feature>
<accession>A0A151NLM7</accession>
<evidence type="ECO:0000256" key="18">
    <source>
        <dbReference type="ARBA" id="ARBA00079657"/>
    </source>
</evidence>
<gene>
    <name evidence="21" type="ORF">Y1Q_0021996</name>
</gene>
<dbReference type="FunFam" id="3.40.50.10860:FF:000013">
    <property type="entry name" value="Methylenetetrahydrofolate dehydrogenase (NADP+ dependent) 1 like"/>
    <property type="match status" value="1"/>
</dbReference>
<dbReference type="Proteomes" id="UP000050525">
    <property type="component" value="Unassembled WGS sequence"/>
</dbReference>
<dbReference type="Pfam" id="PF01268">
    <property type="entry name" value="FTHFS"/>
    <property type="match status" value="1"/>
</dbReference>
<sequence>MNSSEILQSSKKVLASLKREHPMLKPTLAILQAGSYDLVQEMNKKLAEEIGLHIIHIWLPEDSSEDEIVGEILKLNDDPTVHGLALHLPENAYSSKILNALKPEKDVDGVSAVNLGQLVYGDVYDCLPYPTASAVIELLENIADRSIDGKKVLLVGTAAPLAASLQCLLQRKGAMVMSCQWKTQQLQSKLHQADVMVIGSIKPEEIPISWIKPGTTIVNCSHDVLSGKLCYGHQDVKYGDLAAEEALVSLAVAIRMQNMIKTTERWIRSQQYRKWNLHCLTLHPLSPVPSDIEISRAQSPKAVDVLAKEIGLLADEIEIYGQTKAKVHLSLLERLKDQPDGKYILVAGITPTPLGEGKSTVTIGLVQALTAHLDINSFACLRQPSQGPTFGVKGGAAGGGYAQVIPMEEFNLHLTGDIHAITAANNLLAAAIDARILHESTQSDKALYSRLVPVVDGVRKFSTIQLARLKRLGISKTDPGTLTEEEISKFVRLDIDPSTITWQRVLDTNDRFLRKITVGQANTEKGFIRQAQFDIAVASEIMAILALTTSLADMKDRLGKMVVANDKNGQPVTAEDLGVTGALAVLMKDAIKPTLMQTLEGTPVFVHAGPFANIAHGNSSVLADKIALKLVGEEGFVVTEAGFGADIGMEKFFNIKCRTSGLIPNVVVLVATIRALKMHGGGPSVTAGAPLKKEYTEENLQLVADGCCNLQKQIQIAQLFGVPVVVALNVFKTDSHAEIDLVCEIAKHSGAFDAVPCKHWSAGGKGAVELAQAVRKAANQKNNFRFLYNLELPIVEKIRIIAQKVYGAQDIELSPTAQIQIDHYSRQGFGNLPVCMAKTHLSLSHQPERKGVPTGFILPISDVRASIGAGFIYPLVGTMSTMPGLPTRPSRSKFRFLKIETATSLFPVIGDESEFEVCLLDASGRISRKP</sequence>
<keyword evidence="10" id="KW-0547">Nucleotide-binding</keyword>